<dbReference type="EMBL" id="MU266956">
    <property type="protein sequence ID" value="KAH7917725.1"/>
    <property type="molecule type" value="Genomic_DNA"/>
</dbReference>
<organism evidence="1 2">
    <name type="scientific">Leucogyrophana mollusca</name>
    <dbReference type="NCBI Taxonomy" id="85980"/>
    <lineage>
        <taxon>Eukaryota</taxon>
        <taxon>Fungi</taxon>
        <taxon>Dikarya</taxon>
        <taxon>Basidiomycota</taxon>
        <taxon>Agaricomycotina</taxon>
        <taxon>Agaricomycetes</taxon>
        <taxon>Agaricomycetidae</taxon>
        <taxon>Boletales</taxon>
        <taxon>Boletales incertae sedis</taxon>
        <taxon>Leucogyrophana</taxon>
    </lineage>
</organism>
<comment type="caution">
    <text evidence="1">The sequence shown here is derived from an EMBL/GenBank/DDBJ whole genome shotgun (WGS) entry which is preliminary data.</text>
</comment>
<keyword evidence="2" id="KW-1185">Reference proteome</keyword>
<gene>
    <name evidence="1" type="ORF">BV22DRAFT_1108516</name>
</gene>
<reference evidence="1" key="1">
    <citation type="journal article" date="2021" name="New Phytol.">
        <title>Evolutionary innovations through gain and loss of genes in the ectomycorrhizal Boletales.</title>
        <authorList>
            <person name="Wu G."/>
            <person name="Miyauchi S."/>
            <person name="Morin E."/>
            <person name="Kuo A."/>
            <person name="Drula E."/>
            <person name="Varga T."/>
            <person name="Kohler A."/>
            <person name="Feng B."/>
            <person name="Cao Y."/>
            <person name="Lipzen A."/>
            <person name="Daum C."/>
            <person name="Hundley H."/>
            <person name="Pangilinan J."/>
            <person name="Johnson J."/>
            <person name="Barry K."/>
            <person name="LaButti K."/>
            <person name="Ng V."/>
            <person name="Ahrendt S."/>
            <person name="Min B."/>
            <person name="Choi I.G."/>
            <person name="Park H."/>
            <person name="Plett J.M."/>
            <person name="Magnuson J."/>
            <person name="Spatafora J.W."/>
            <person name="Nagy L.G."/>
            <person name="Henrissat B."/>
            <person name="Grigoriev I.V."/>
            <person name="Yang Z.L."/>
            <person name="Xu J."/>
            <person name="Martin F.M."/>
        </authorList>
    </citation>
    <scope>NUCLEOTIDE SEQUENCE</scope>
    <source>
        <strain evidence="1">KUC20120723A-06</strain>
    </source>
</reference>
<protein>
    <submittedName>
        <fullName evidence="1">Uncharacterized protein</fullName>
    </submittedName>
</protein>
<name>A0ACB8AWG3_9AGAM</name>
<evidence type="ECO:0000313" key="2">
    <source>
        <dbReference type="Proteomes" id="UP000790709"/>
    </source>
</evidence>
<proteinExistence type="predicted"/>
<evidence type="ECO:0000313" key="1">
    <source>
        <dbReference type="EMBL" id="KAH7917725.1"/>
    </source>
</evidence>
<dbReference type="Proteomes" id="UP000790709">
    <property type="component" value="Unassembled WGS sequence"/>
</dbReference>
<accession>A0ACB8AWG3</accession>
<sequence length="245" mass="27876">MIANAISFRHPMQKIYTRLPPAVEDLDDILALIFTGPCAPTNADFQRTPLLVRRNKVAHALEWLKMNHSDYSDLQIDYGELRRYPETGPPVVVDYRRSDTNREPESTSVHETDIDNGTAEGPCPFIVHGITGQDYSNLPLRTLKALALQHLKDGGKVLAIGHSANPESLFNNPQLYPQMFPWLFPYGHGGIGSPDHKGKLSNARHKKRLLMYHDKRFQLDEHFPIIAFNHEQIKDSATDCLQRHH</sequence>